<proteinExistence type="predicted"/>
<keyword evidence="1" id="KW-0732">Signal</keyword>
<feature type="chain" id="PRO_5035844124" evidence="1">
    <location>
        <begin position="20"/>
        <end position="61"/>
    </location>
</feature>
<keyword evidence="3" id="KW-1185">Reference proteome</keyword>
<evidence type="ECO:0000256" key="1">
    <source>
        <dbReference type="SAM" id="SignalP"/>
    </source>
</evidence>
<dbReference type="AlphaFoldDB" id="A0A8T0HTK2"/>
<dbReference type="Proteomes" id="UP000822688">
    <property type="component" value="Chromosome V"/>
</dbReference>
<organism evidence="2 3">
    <name type="scientific">Ceratodon purpureus</name>
    <name type="common">Fire moss</name>
    <name type="synonym">Dicranum purpureum</name>
    <dbReference type="NCBI Taxonomy" id="3225"/>
    <lineage>
        <taxon>Eukaryota</taxon>
        <taxon>Viridiplantae</taxon>
        <taxon>Streptophyta</taxon>
        <taxon>Embryophyta</taxon>
        <taxon>Bryophyta</taxon>
        <taxon>Bryophytina</taxon>
        <taxon>Bryopsida</taxon>
        <taxon>Dicranidae</taxon>
        <taxon>Pseudoditrichales</taxon>
        <taxon>Ditrichaceae</taxon>
        <taxon>Ceratodon</taxon>
    </lineage>
</organism>
<evidence type="ECO:0000313" key="3">
    <source>
        <dbReference type="Proteomes" id="UP000822688"/>
    </source>
</evidence>
<feature type="signal peptide" evidence="1">
    <location>
        <begin position="1"/>
        <end position="19"/>
    </location>
</feature>
<gene>
    <name evidence="2" type="ORF">KC19_VG236200</name>
</gene>
<protein>
    <submittedName>
        <fullName evidence="2">Uncharacterized protein</fullName>
    </submittedName>
</protein>
<sequence length="61" mass="6519">MLHGHGLWVRLCLSATALSLDSSFQSLALILVSHPIGSLPSITLEHDMDVGLTSSTSIQFL</sequence>
<accession>A0A8T0HTK2</accession>
<reference evidence="2" key="1">
    <citation type="submission" date="2020-06" db="EMBL/GenBank/DDBJ databases">
        <title>WGS assembly of Ceratodon purpureus strain R40.</title>
        <authorList>
            <person name="Carey S.B."/>
            <person name="Jenkins J."/>
            <person name="Shu S."/>
            <person name="Lovell J.T."/>
            <person name="Sreedasyam A."/>
            <person name="Maumus F."/>
            <person name="Tiley G.P."/>
            <person name="Fernandez-Pozo N."/>
            <person name="Barry K."/>
            <person name="Chen C."/>
            <person name="Wang M."/>
            <person name="Lipzen A."/>
            <person name="Daum C."/>
            <person name="Saski C.A."/>
            <person name="Payton A.C."/>
            <person name="Mcbreen J.C."/>
            <person name="Conrad R.E."/>
            <person name="Kollar L.M."/>
            <person name="Olsson S."/>
            <person name="Huttunen S."/>
            <person name="Landis J.B."/>
            <person name="Wickett N.J."/>
            <person name="Johnson M.G."/>
            <person name="Rensing S.A."/>
            <person name="Grimwood J."/>
            <person name="Schmutz J."/>
            <person name="Mcdaniel S.F."/>
        </authorList>
    </citation>
    <scope>NUCLEOTIDE SEQUENCE</scope>
    <source>
        <strain evidence="2">R40</strain>
    </source>
</reference>
<comment type="caution">
    <text evidence="2">The sequence shown here is derived from an EMBL/GenBank/DDBJ whole genome shotgun (WGS) entry which is preliminary data.</text>
</comment>
<name>A0A8T0HTK2_CERPU</name>
<evidence type="ECO:0000313" key="2">
    <source>
        <dbReference type="EMBL" id="KAG0574127.1"/>
    </source>
</evidence>
<dbReference type="EMBL" id="CM026426">
    <property type="protein sequence ID" value="KAG0574127.1"/>
    <property type="molecule type" value="Genomic_DNA"/>
</dbReference>